<dbReference type="SUPFAM" id="SSF52540">
    <property type="entry name" value="P-loop containing nucleoside triphosphate hydrolases"/>
    <property type="match status" value="1"/>
</dbReference>
<dbReference type="CDD" id="cd18787">
    <property type="entry name" value="SF2_C_DEAD"/>
    <property type="match status" value="1"/>
</dbReference>
<comment type="similarity">
    <text evidence="5">Belongs to the DEAD box helicase family.</text>
</comment>
<dbReference type="STRING" id="1160509.A0A3N4HH75"/>
<comment type="catalytic activity">
    <reaction evidence="5">
        <text>ATP + H2O = ADP + phosphate + H(+)</text>
        <dbReference type="Rhea" id="RHEA:13065"/>
        <dbReference type="ChEBI" id="CHEBI:15377"/>
        <dbReference type="ChEBI" id="CHEBI:15378"/>
        <dbReference type="ChEBI" id="CHEBI:30616"/>
        <dbReference type="ChEBI" id="CHEBI:43474"/>
        <dbReference type="ChEBI" id="CHEBI:456216"/>
        <dbReference type="EC" id="3.6.4.13"/>
    </reaction>
</comment>
<feature type="domain" description="Helicase C-terminal" evidence="8">
    <location>
        <begin position="522"/>
        <end position="694"/>
    </location>
</feature>
<feature type="region of interest" description="Disordered" evidence="6">
    <location>
        <begin position="707"/>
        <end position="728"/>
    </location>
</feature>
<keyword evidence="3 5" id="KW-0067">ATP-binding</keyword>
<organism evidence="9 10">
    <name type="scientific">Ascobolus immersus RN42</name>
    <dbReference type="NCBI Taxonomy" id="1160509"/>
    <lineage>
        <taxon>Eukaryota</taxon>
        <taxon>Fungi</taxon>
        <taxon>Dikarya</taxon>
        <taxon>Ascomycota</taxon>
        <taxon>Pezizomycotina</taxon>
        <taxon>Pezizomycetes</taxon>
        <taxon>Pezizales</taxon>
        <taxon>Ascobolaceae</taxon>
        <taxon>Ascobolus</taxon>
    </lineage>
</organism>
<comment type="domain">
    <text evidence="5">The Q motif is unique to and characteristic of the DEAD box family of RNA helicases and controls ATP binding and hydrolysis.</text>
</comment>
<feature type="compositionally biased region" description="Basic residues" evidence="6">
    <location>
        <begin position="451"/>
        <end position="460"/>
    </location>
</feature>
<dbReference type="GO" id="GO:0005524">
    <property type="term" value="F:ATP binding"/>
    <property type="evidence" value="ECO:0007669"/>
    <property type="project" value="UniProtKB-UniRule"/>
</dbReference>
<feature type="compositionally biased region" description="Basic and acidic residues" evidence="6">
    <location>
        <begin position="438"/>
        <end position="450"/>
    </location>
</feature>
<evidence type="ECO:0000256" key="1">
    <source>
        <dbReference type="ARBA" id="ARBA00022741"/>
    </source>
</evidence>
<dbReference type="PANTHER" id="PTHR24031">
    <property type="entry name" value="RNA HELICASE"/>
    <property type="match status" value="1"/>
</dbReference>
<dbReference type="Pfam" id="PF00270">
    <property type="entry name" value="DEAD"/>
    <property type="match status" value="1"/>
</dbReference>
<name>A0A3N4HH75_ASCIM</name>
<dbReference type="GO" id="GO:0016787">
    <property type="term" value="F:hydrolase activity"/>
    <property type="evidence" value="ECO:0007669"/>
    <property type="project" value="UniProtKB-KW"/>
</dbReference>
<dbReference type="InterPro" id="IPR027417">
    <property type="entry name" value="P-loop_NTPase"/>
</dbReference>
<protein>
    <recommendedName>
        <fullName evidence="5">ATP-dependent RNA helicase</fullName>
        <ecNumber evidence="5">3.6.4.13</ecNumber>
    </recommendedName>
</protein>
<reference evidence="9 10" key="1">
    <citation type="journal article" date="2018" name="Nat. Ecol. Evol.">
        <title>Pezizomycetes genomes reveal the molecular basis of ectomycorrhizal truffle lifestyle.</title>
        <authorList>
            <person name="Murat C."/>
            <person name="Payen T."/>
            <person name="Noel B."/>
            <person name="Kuo A."/>
            <person name="Morin E."/>
            <person name="Chen J."/>
            <person name="Kohler A."/>
            <person name="Krizsan K."/>
            <person name="Balestrini R."/>
            <person name="Da Silva C."/>
            <person name="Montanini B."/>
            <person name="Hainaut M."/>
            <person name="Levati E."/>
            <person name="Barry K.W."/>
            <person name="Belfiori B."/>
            <person name="Cichocki N."/>
            <person name="Clum A."/>
            <person name="Dockter R.B."/>
            <person name="Fauchery L."/>
            <person name="Guy J."/>
            <person name="Iotti M."/>
            <person name="Le Tacon F."/>
            <person name="Lindquist E.A."/>
            <person name="Lipzen A."/>
            <person name="Malagnac F."/>
            <person name="Mello A."/>
            <person name="Molinier V."/>
            <person name="Miyauchi S."/>
            <person name="Poulain J."/>
            <person name="Riccioni C."/>
            <person name="Rubini A."/>
            <person name="Sitrit Y."/>
            <person name="Splivallo R."/>
            <person name="Traeger S."/>
            <person name="Wang M."/>
            <person name="Zifcakova L."/>
            <person name="Wipf D."/>
            <person name="Zambonelli A."/>
            <person name="Paolocci F."/>
            <person name="Nowrousian M."/>
            <person name="Ottonello S."/>
            <person name="Baldrian P."/>
            <person name="Spatafora J.W."/>
            <person name="Henrissat B."/>
            <person name="Nagy L.G."/>
            <person name="Aury J.M."/>
            <person name="Wincker P."/>
            <person name="Grigoriev I.V."/>
            <person name="Bonfante P."/>
            <person name="Martin F.M."/>
        </authorList>
    </citation>
    <scope>NUCLEOTIDE SEQUENCE [LARGE SCALE GENOMIC DNA]</scope>
    <source>
        <strain evidence="9 10">RN42</strain>
    </source>
</reference>
<dbReference type="OrthoDB" id="3370at2759"/>
<evidence type="ECO:0000256" key="2">
    <source>
        <dbReference type="ARBA" id="ARBA00022801"/>
    </source>
</evidence>
<keyword evidence="10" id="KW-1185">Reference proteome</keyword>
<dbReference type="GO" id="GO:0003723">
    <property type="term" value="F:RNA binding"/>
    <property type="evidence" value="ECO:0007669"/>
    <property type="project" value="UniProtKB-UniRule"/>
</dbReference>
<dbReference type="SMART" id="SM00487">
    <property type="entry name" value="DEXDc"/>
    <property type="match status" value="1"/>
</dbReference>
<evidence type="ECO:0000256" key="3">
    <source>
        <dbReference type="ARBA" id="ARBA00022840"/>
    </source>
</evidence>
<feature type="region of interest" description="Disordered" evidence="6">
    <location>
        <begin position="436"/>
        <end position="498"/>
    </location>
</feature>
<proteinExistence type="inferred from homology"/>
<feature type="compositionally biased region" description="Basic residues" evidence="6">
    <location>
        <begin position="7"/>
        <end position="17"/>
    </location>
</feature>
<evidence type="ECO:0000256" key="5">
    <source>
        <dbReference type="RuleBase" id="RU365068"/>
    </source>
</evidence>
<dbReference type="CDD" id="cd17956">
    <property type="entry name" value="DEADc_DDX51"/>
    <property type="match status" value="1"/>
</dbReference>
<keyword evidence="2 5" id="KW-0378">Hydrolase</keyword>
<dbReference type="PROSITE" id="PS51192">
    <property type="entry name" value="HELICASE_ATP_BIND_1"/>
    <property type="match status" value="1"/>
</dbReference>
<feature type="compositionally biased region" description="Basic residues" evidence="6">
    <location>
        <begin position="708"/>
        <end position="718"/>
    </location>
</feature>
<dbReference type="InterPro" id="IPR001650">
    <property type="entry name" value="Helicase_C-like"/>
</dbReference>
<dbReference type="PROSITE" id="PS51194">
    <property type="entry name" value="HELICASE_CTER"/>
    <property type="match status" value="1"/>
</dbReference>
<sequence>MADSKPHKEKKSKKSKSKTSESSPRPEDNITPETTTSTKPSKSERKPKKRKQTALDDATISDTEATTAPETGNASDTEPTAPSEDDELLRKHPSILQRFKASVSLRPHDADTTMKEAEPSQPAVPVRPLAPLPQPIQQRVKHTGPTFTGLPTWLEHPETFPSTLSKPFPELGINDKTVKRLKKHGWENGFAVQSSMIPLLLRPFHKYQDLLVQAPTGSGKTLGYALPMIERLRFRAWPEIRGLVIVPTRELVMQVRDTFEKAASGTGLSIGFSVGGRSLKLERDLFMYDRGPSLTGVEWKRYHPRIDILITTPGRLVEHIKTTPGLTFDCLRWLVIDEADQLLAQEYQNWVPVLMDKLQLHDKKNWPGKADLFGDGKEVDLADYGFKRPFGYPFDDGLRKVVVSASMTRNMGLLSDLNLNDPKLIVIEPADMSGKKAKVAEKKAEREAEKKKKKAERAKKRAEQGYEGDEEHHDEEGEYYDQPEEVPESEEDESDPEEILSVPATLREHYALVDDIAEKPLVLLSLILEQGMGTGVLIFTRTNDSASRLARLLEIIYELKSQDPAASVHKPKRIGLATGAVDKKERKKVVRRFKAGEIDILICSDLISRGLDLPSVQNVINYDVPHSTRLYIHRVGRTARAGKEGDAYTLVTGRELKWFVKSIGSVKRIKRAPGRVLEKVHVDTGIDLGLKGVYKEALGKLAEEVRRKERAQRMRSRHGGTEVEGSRR</sequence>
<evidence type="ECO:0000256" key="4">
    <source>
        <dbReference type="ARBA" id="ARBA00022884"/>
    </source>
</evidence>
<dbReference type="Gene3D" id="3.40.50.300">
    <property type="entry name" value="P-loop containing nucleotide triphosphate hydrolases"/>
    <property type="match status" value="2"/>
</dbReference>
<feature type="region of interest" description="Disordered" evidence="6">
    <location>
        <begin position="1"/>
        <end position="87"/>
    </location>
</feature>
<dbReference type="InterPro" id="IPR014001">
    <property type="entry name" value="Helicase_ATP-bd"/>
</dbReference>
<dbReference type="EMBL" id="ML119822">
    <property type="protein sequence ID" value="RPA73402.1"/>
    <property type="molecule type" value="Genomic_DNA"/>
</dbReference>
<keyword evidence="5" id="KW-0347">Helicase</keyword>
<evidence type="ECO:0000259" key="7">
    <source>
        <dbReference type="PROSITE" id="PS51192"/>
    </source>
</evidence>
<dbReference type="SMART" id="SM00490">
    <property type="entry name" value="HELICc"/>
    <property type="match status" value="1"/>
</dbReference>
<feature type="compositionally biased region" description="Low complexity" evidence="6">
    <location>
        <begin position="31"/>
        <end position="40"/>
    </location>
</feature>
<evidence type="ECO:0000259" key="8">
    <source>
        <dbReference type="PROSITE" id="PS51194"/>
    </source>
</evidence>
<feature type="compositionally biased region" description="Polar residues" evidence="6">
    <location>
        <begin position="60"/>
        <end position="80"/>
    </location>
</feature>
<evidence type="ECO:0000256" key="6">
    <source>
        <dbReference type="SAM" id="MobiDB-lite"/>
    </source>
</evidence>
<accession>A0A3N4HH75</accession>
<comment type="function">
    <text evidence="5">RNA helicase.</text>
</comment>
<keyword evidence="1 5" id="KW-0547">Nucleotide-binding</keyword>
<dbReference type="GO" id="GO:0003724">
    <property type="term" value="F:RNA helicase activity"/>
    <property type="evidence" value="ECO:0007669"/>
    <property type="project" value="UniProtKB-EC"/>
</dbReference>
<feature type="compositionally biased region" description="Basic and acidic residues" evidence="6">
    <location>
        <begin position="719"/>
        <end position="728"/>
    </location>
</feature>
<feature type="compositionally biased region" description="Acidic residues" evidence="6">
    <location>
        <begin position="476"/>
        <end position="498"/>
    </location>
</feature>
<evidence type="ECO:0000313" key="10">
    <source>
        <dbReference type="Proteomes" id="UP000275078"/>
    </source>
</evidence>
<gene>
    <name evidence="9" type="ORF">BJ508DRAFT_419037</name>
</gene>
<dbReference type="EC" id="3.6.4.13" evidence="5"/>
<evidence type="ECO:0000313" key="9">
    <source>
        <dbReference type="EMBL" id="RPA73402.1"/>
    </source>
</evidence>
<dbReference type="Proteomes" id="UP000275078">
    <property type="component" value="Unassembled WGS sequence"/>
</dbReference>
<keyword evidence="4 5" id="KW-0694">RNA-binding</keyword>
<dbReference type="InterPro" id="IPR011545">
    <property type="entry name" value="DEAD/DEAH_box_helicase_dom"/>
</dbReference>
<feature type="domain" description="Helicase ATP-binding" evidence="7">
    <location>
        <begin position="201"/>
        <end position="425"/>
    </location>
</feature>
<dbReference type="AlphaFoldDB" id="A0A3N4HH75"/>
<dbReference type="Pfam" id="PF00271">
    <property type="entry name" value="Helicase_C"/>
    <property type="match status" value="1"/>
</dbReference>